<sequence length="75" mass="8447">MQNSKICTLPFAATIHDLLQSSPPLRVLHSRSQKQCQISFKLSAKLQCLTSSLFSLQVLVAVLYSLRFILQLPVF</sequence>
<evidence type="ECO:0000313" key="1">
    <source>
        <dbReference type="EMBL" id="KAJ0010454.1"/>
    </source>
</evidence>
<proteinExistence type="predicted"/>
<evidence type="ECO:0000313" key="2">
    <source>
        <dbReference type="Proteomes" id="UP001163603"/>
    </source>
</evidence>
<comment type="caution">
    <text evidence="1">The sequence shown here is derived from an EMBL/GenBank/DDBJ whole genome shotgun (WGS) entry which is preliminary data.</text>
</comment>
<organism evidence="1 2">
    <name type="scientific">Pistacia integerrima</name>
    <dbReference type="NCBI Taxonomy" id="434235"/>
    <lineage>
        <taxon>Eukaryota</taxon>
        <taxon>Viridiplantae</taxon>
        <taxon>Streptophyta</taxon>
        <taxon>Embryophyta</taxon>
        <taxon>Tracheophyta</taxon>
        <taxon>Spermatophyta</taxon>
        <taxon>Magnoliopsida</taxon>
        <taxon>eudicotyledons</taxon>
        <taxon>Gunneridae</taxon>
        <taxon>Pentapetalae</taxon>
        <taxon>rosids</taxon>
        <taxon>malvids</taxon>
        <taxon>Sapindales</taxon>
        <taxon>Anacardiaceae</taxon>
        <taxon>Pistacia</taxon>
    </lineage>
</organism>
<gene>
    <name evidence="1" type="ORF">Pint_33465</name>
</gene>
<dbReference type="EMBL" id="CM047749">
    <property type="protein sequence ID" value="KAJ0010454.1"/>
    <property type="molecule type" value="Genomic_DNA"/>
</dbReference>
<accession>A0ACC0X7L9</accession>
<dbReference type="Proteomes" id="UP001163603">
    <property type="component" value="Chromosome 14"/>
</dbReference>
<keyword evidence="2" id="KW-1185">Reference proteome</keyword>
<protein>
    <submittedName>
        <fullName evidence="1">Uncharacterized protein</fullName>
    </submittedName>
</protein>
<reference evidence="2" key="1">
    <citation type="journal article" date="2023" name="G3 (Bethesda)">
        <title>Genome assembly and association tests identify interacting loci associated with vigor, precocity, and sex in interspecific pistachio rootstocks.</title>
        <authorList>
            <person name="Palmer W."/>
            <person name="Jacygrad E."/>
            <person name="Sagayaradj S."/>
            <person name="Cavanaugh K."/>
            <person name="Han R."/>
            <person name="Bertier L."/>
            <person name="Beede B."/>
            <person name="Kafkas S."/>
            <person name="Golino D."/>
            <person name="Preece J."/>
            <person name="Michelmore R."/>
        </authorList>
    </citation>
    <scope>NUCLEOTIDE SEQUENCE [LARGE SCALE GENOMIC DNA]</scope>
</reference>
<name>A0ACC0X7L9_9ROSI</name>